<keyword evidence="1" id="KW-0732">Signal</keyword>
<sequence length="275" mass="31439">MKKLPALLCILLFVLIFKTASAQKEYIEVIYSITYHRGIADTKPTARKAVLIIKPNSGSNYALKNLIISDSIYNAHLANPPKEIKLTGAYYDEFRELIKKDYSSKKLDVTCKGSGIADNNYYNYKQDINLNWTPSEGLDSLLGYACQKATVSYMGRDYVAWYAPELPISDGPWKFHGLPGLILRVYDTQNIFDFKVFSIKEVNSDITQDLFKNAKKIIPITHEAYWKENKYRTENPKDVIIAKYGDGTFNGVKISDPNSKKARIFNRLETDFIKE</sequence>
<reference evidence="3" key="1">
    <citation type="journal article" date="2019" name="Int. J. Syst. Evol. Microbiol.">
        <title>The Global Catalogue of Microorganisms (GCM) 10K type strain sequencing project: providing services to taxonomists for standard genome sequencing and annotation.</title>
        <authorList>
            <consortium name="The Broad Institute Genomics Platform"/>
            <consortium name="The Broad Institute Genome Sequencing Center for Infectious Disease"/>
            <person name="Wu L."/>
            <person name="Ma J."/>
        </authorList>
    </citation>
    <scope>NUCLEOTIDE SEQUENCE [LARGE SCALE GENOMIC DNA]</scope>
    <source>
        <strain evidence="3">CECT 7956</strain>
    </source>
</reference>
<proteinExistence type="predicted"/>
<comment type="caution">
    <text evidence="2">The sequence shown here is derived from an EMBL/GenBank/DDBJ whole genome shotgun (WGS) entry which is preliminary data.</text>
</comment>
<keyword evidence="3" id="KW-1185">Reference proteome</keyword>
<protein>
    <submittedName>
        <fullName evidence="2">GLPGLI family protein</fullName>
    </submittedName>
</protein>
<dbReference type="Pfam" id="PF09697">
    <property type="entry name" value="Porph_ging"/>
    <property type="match status" value="1"/>
</dbReference>
<accession>A0ABV7YZS2</accession>
<feature type="chain" id="PRO_5047184975" evidence="1">
    <location>
        <begin position="23"/>
        <end position="275"/>
    </location>
</feature>
<evidence type="ECO:0000256" key="1">
    <source>
        <dbReference type="SAM" id="SignalP"/>
    </source>
</evidence>
<dbReference type="NCBIfam" id="TIGR01200">
    <property type="entry name" value="GLPGLI"/>
    <property type="match status" value="1"/>
</dbReference>
<name>A0ABV7YZS2_9BACT</name>
<dbReference type="RefSeq" id="WP_379839719.1">
    <property type="nucleotide sequence ID" value="NZ_JBHRYQ010000001.1"/>
</dbReference>
<evidence type="ECO:0000313" key="3">
    <source>
        <dbReference type="Proteomes" id="UP001595616"/>
    </source>
</evidence>
<gene>
    <name evidence="2" type="ORF">ACFOOI_19275</name>
</gene>
<organism evidence="2 3">
    <name type="scientific">Lacihabitans lacunae</name>
    <dbReference type="NCBI Taxonomy" id="1028214"/>
    <lineage>
        <taxon>Bacteria</taxon>
        <taxon>Pseudomonadati</taxon>
        <taxon>Bacteroidota</taxon>
        <taxon>Cytophagia</taxon>
        <taxon>Cytophagales</taxon>
        <taxon>Leadbetterellaceae</taxon>
        <taxon>Lacihabitans</taxon>
    </lineage>
</organism>
<dbReference type="EMBL" id="JBHRYQ010000001">
    <property type="protein sequence ID" value="MFC3812814.1"/>
    <property type="molecule type" value="Genomic_DNA"/>
</dbReference>
<dbReference type="Proteomes" id="UP001595616">
    <property type="component" value="Unassembled WGS sequence"/>
</dbReference>
<evidence type="ECO:0000313" key="2">
    <source>
        <dbReference type="EMBL" id="MFC3812814.1"/>
    </source>
</evidence>
<feature type="signal peptide" evidence="1">
    <location>
        <begin position="1"/>
        <end position="22"/>
    </location>
</feature>
<dbReference type="InterPro" id="IPR005901">
    <property type="entry name" value="GLPGLI"/>
</dbReference>